<dbReference type="EMBL" id="DTDV01000013">
    <property type="protein sequence ID" value="HGK23735.1"/>
    <property type="molecule type" value="Genomic_DNA"/>
</dbReference>
<evidence type="ECO:0000256" key="1">
    <source>
        <dbReference type="ARBA" id="ARBA00004781"/>
    </source>
</evidence>
<dbReference type="NCBIfam" id="TIGR01214">
    <property type="entry name" value="rmlD"/>
    <property type="match status" value="1"/>
</dbReference>
<proteinExistence type="inferred from homology"/>
<evidence type="ECO:0000256" key="5">
    <source>
        <dbReference type="ARBA" id="ARBA00048200"/>
    </source>
</evidence>
<dbReference type="PANTHER" id="PTHR10491:SF4">
    <property type="entry name" value="METHIONINE ADENOSYLTRANSFERASE 2 SUBUNIT BETA"/>
    <property type="match status" value="1"/>
</dbReference>
<comment type="function">
    <text evidence="6">Catalyzes the reduction of dTDP-6-deoxy-L-lyxo-4-hexulose to yield dTDP-L-rhamnose.</text>
</comment>
<dbReference type="CDD" id="cd05254">
    <property type="entry name" value="dTDP_HR_like_SDR_e"/>
    <property type="match status" value="1"/>
</dbReference>
<dbReference type="GO" id="GO:0008831">
    <property type="term" value="F:dTDP-4-dehydrorhamnose reductase activity"/>
    <property type="evidence" value="ECO:0007669"/>
    <property type="project" value="UniProtKB-EC"/>
</dbReference>
<evidence type="ECO:0000259" key="7">
    <source>
        <dbReference type="Pfam" id="PF04321"/>
    </source>
</evidence>
<dbReference type="GO" id="GO:0005829">
    <property type="term" value="C:cytosol"/>
    <property type="evidence" value="ECO:0007669"/>
    <property type="project" value="TreeGrafter"/>
</dbReference>
<reference evidence="8" key="1">
    <citation type="journal article" date="2020" name="mSystems">
        <title>Genome- and Community-Level Interaction Insights into Carbon Utilization and Element Cycling Functions of Hydrothermarchaeota in Hydrothermal Sediment.</title>
        <authorList>
            <person name="Zhou Z."/>
            <person name="Liu Y."/>
            <person name="Xu W."/>
            <person name="Pan J."/>
            <person name="Luo Z.H."/>
            <person name="Li M."/>
        </authorList>
    </citation>
    <scope>NUCLEOTIDE SEQUENCE [LARGE SCALE GENOMIC DNA]</scope>
    <source>
        <strain evidence="8">SpSt-70</strain>
    </source>
</reference>
<evidence type="ECO:0000256" key="2">
    <source>
        <dbReference type="ARBA" id="ARBA00010944"/>
    </source>
</evidence>
<dbReference type="Pfam" id="PF04321">
    <property type="entry name" value="RmlD_sub_bind"/>
    <property type="match status" value="1"/>
</dbReference>
<dbReference type="Gene3D" id="3.40.50.720">
    <property type="entry name" value="NAD(P)-binding Rossmann-like Domain"/>
    <property type="match status" value="1"/>
</dbReference>
<dbReference type="UniPathway" id="UPA00124"/>
<dbReference type="InterPro" id="IPR036291">
    <property type="entry name" value="NAD(P)-bd_dom_sf"/>
</dbReference>
<comment type="caution">
    <text evidence="8">The sequence shown here is derived from an EMBL/GenBank/DDBJ whole genome shotgun (WGS) entry which is preliminary data.</text>
</comment>
<comment type="similarity">
    <text evidence="2 6">Belongs to the dTDP-4-dehydrorhamnose reductase family.</text>
</comment>
<dbReference type="InterPro" id="IPR029903">
    <property type="entry name" value="RmlD-like-bd"/>
</dbReference>
<name>A0A7C3KNE5_DICTH</name>
<dbReference type="Gene3D" id="3.90.25.10">
    <property type="entry name" value="UDP-galactose 4-epimerase, domain 1"/>
    <property type="match status" value="1"/>
</dbReference>
<dbReference type="PANTHER" id="PTHR10491">
    <property type="entry name" value="DTDP-4-DEHYDRORHAMNOSE REDUCTASE"/>
    <property type="match status" value="1"/>
</dbReference>
<keyword evidence="6 8" id="KW-0560">Oxidoreductase</keyword>
<keyword evidence="6" id="KW-0521">NADP</keyword>
<dbReference type="AlphaFoldDB" id="A0A7C3KNE5"/>
<sequence>MDKDMKIVILGGKGQLGTEIYEYLKDKEEIYSFSHQELDILNYDLLEKKLQEIKPDVVINCSAYTKADKAEEEKDECIKVNTIGAKYVSFLAYKVGAKIVYFSTDYIFDGEKSTPYTEFDDPNPLSVYGLSKLYGEKLTIGHNPNHLILRISWLYGIYGRNFVKTILNLARERKKLTIVNDQRGSPTYTLDVAKQVYELIKKDKVGIYHSSNQGETTWYDFAKRIIEILKIKDVEVLPIKTEEYPSIAKRPKYSVLDNFLLKLEGINIMRDWEIALEDFLNTYKDILLGEKE</sequence>
<dbReference type="SUPFAM" id="SSF51735">
    <property type="entry name" value="NAD(P)-binding Rossmann-fold domains"/>
    <property type="match status" value="1"/>
</dbReference>
<accession>A0A7C3KNE5</accession>
<evidence type="ECO:0000313" key="8">
    <source>
        <dbReference type="EMBL" id="HGK23735.1"/>
    </source>
</evidence>
<comment type="pathway">
    <text evidence="1 6">Carbohydrate biosynthesis; dTDP-L-rhamnose biosynthesis.</text>
</comment>
<evidence type="ECO:0000256" key="4">
    <source>
        <dbReference type="ARBA" id="ARBA00017099"/>
    </source>
</evidence>
<comment type="catalytic activity">
    <reaction evidence="5">
        <text>dTDP-beta-L-rhamnose + NADP(+) = dTDP-4-dehydro-beta-L-rhamnose + NADPH + H(+)</text>
        <dbReference type="Rhea" id="RHEA:21796"/>
        <dbReference type="ChEBI" id="CHEBI:15378"/>
        <dbReference type="ChEBI" id="CHEBI:57510"/>
        <dbReference type="ChEBI" id="CHEBI:57783"/>
        <dbReference type="ChEBI" id="CHEBI:58349"/>
        <dbReference type="ChEBI" id="CHEBI:62830"/>
        <dbReference type="EC" id="1.1.1.133"/>
    </reaction>
</comment>
<evidence type="ECO:0000256" key="3">
    <source>
        <dbReference type="ARBA" id="ARBA00012929"/>
    </source>
</evidence>
<evidence type="ECO:0000256" key="6">
    <source>
        <dbReference type="RuleBase" id="RU364082"/>
    </source>
</evidence>
<dbReference type="InterPro" id="IPR005913">
    <property type="entry name" value="dTDP_dehydrorham_reduct"/>
</dbReference>
<protein>
    <recommendedName>
        <fullName evidence="4 6">dTDP-4-dehydrorhamnose reductase</fullName>
        <ecNumber evidence="3 6">1.1.1.133</ecNumber>
    </recommendedName>
</protein>
<feature type="domain" description="RmlD-like substrate binding" evidence="7">
    <location>
        <begin position="5"/>
        <end position="283"/>
    </location>
</feature>
<dbReference type="EC" id="1.1.1.133" evidence="3 6"/>
<gene>
    <name evidence="8" type="primary">rfbD</name>
    <name evidence="8" type="ORF">ENU78_04710</name>
</gene>
<organism evidence="8">
    <name type="scientific">Dictyoglomus thermophilum</name>
    <dbReference type="NCBI Taxonomy" id="14"/>
    <lineage>
        <taxon>Bacteria</taxon>
        <taxon>Pseudomonadati</taxon>
        <taxon>Dictyoglomota</taxon>
        <taxon>Dictyoglomia</taxon>
        <taxon>Dictyoglomales</taxon>
        <taxon>Dictyoglomaceae</taxon>
        <taxon>Dictyoglomus</taxon>
    </lineage>
</organism>
<dbReference type="GO" id="GO:0019305">
    <property type="term" value="P:dTDP-rhamnose biosynthetic process"/>
    <property type="evidence" value="ECO:0007669"/>
    <property type="project" value="UniProtKB-UniPathway"/>
</dbReference>